<comment type="caution">
    <text evidence="7">The sequence shown here is derived from an EMBL/GenBank/DDBJ whole genome shotgun (WGS) entry which is preliminary data.</text>
</comment>
<keyword evidence="1 4" id="KW-0238">DNA-binding</keyword>
<dbReference type="CDD" id="cd00086">
    <property type="entry name" value="homeodomain"/>
    <property type="match status" value="1"/>
</dbReference>
<name>A0A9P4P9H4_9PLEO</name>
<dbReference type="GO" id="GO:0003677">
    <property type="term" value="F:DNA binding"/>
    <property type="evidence" value="ECO:0007669"/>
    <property type="project" value="UniProtKB-UniRule"/>
</dbReference>
<evidence type="ECO:0000313" key="8">
    <source>
        <dbReference type="Proteomes" id="UP000799764"/>
    </source>
</evidence>
<dbReference type="SMART" id="SM00389">
    <property type="entry name" value="HOX"/>
    <property type="match status" value="1"/>
</dbReference>
<dbReference type="OrthoDB" id="10056939at2759"/>
<proteinExistence type="predicted"/>
<feature type="DNA-binding region" description="Homeobox" evidence="4">
    <location>
        <begin position="443"/>
        <end position="545"/>
    </location>
</feature>
<reference evidence="7" key="1">
    <citation type="journal article" date="2020" name="Stud. Mycol.">
        <title>101 Dothideomycetes genomes: a test case for predicting lifestyles and emergence of pathogens.</title>
        <authorList>
            <person name="Haridas S."/>
            <person name="Albert R."/>
            <person name="Binder M."/>
            <person name="Bloem J."/>
            <person name="Labutti K."/>
            <person name="Salamov A."/>
            <person name="Andreopoulos B."/>
            <person name="Baker S."/>
            <person name="Barry K."/>
            <person name="Bills G."/>
            <person name="Bluhm B."/>
            <person name="Cannon C."/>
            <person name="Castanera R."/>
            <person name="Culley D."/>
            <person name="Daum C."/>
            <person name="Ezra D."/>
            <person name="Gonzalez J."/>
            <person name="Henrissat B."/>
            <person name="Kuo A."/>
            <person name="Liang C."/>
            <person name="Lipzen A."/>
            <person name="Lutzoni F."/>
            <person name="Magnuson J."/>
            <person name="Mondo S."/>
            <person name="Nolan M."/>
            <person name="Ohm R."/>
            <person name="Pangilinan J."/>
            <person name="Park H.-J."/>
            <person name="Ramirez L."/>
            <person name="Alfaro M."/>
            <person name="Sun H."/>
            <person name="Tritt A."/>
            <person name="Yoshinaga Y."/>
            <person name="Zwiers L.-H."/>
            <person name="Turgeon B."/>
            <person name="Goodwin S."/>
            <person name="Spatafora J."/>
            <person name="Crous P."/>
            <person name="Grigoriev I."/>
        </authorList>
    </citation>
    <scope>NUCLEOTIDE SEQUENCE</scope>
    <source>
        <strain evidence="7">CBS 690.94</strain>
    </source>
</reference>
<evidence type="ECO:0000256" key="1">
    <source>
        <dbReference type="ARBA" id="ARBA00023125"/>
    </source>
</evidence>
<dbReference type="Gene3D" id="1.10.10.60">
    <property type="entry name" value="Homeodomain-like"/>
    <property type="match status" value="1"/>
</dbReference>
<feature type="region of interest" description="Disordered" evidence="5">
    <location>
        <begin position="200"/>
        <end position="305"/>
    </location>
</feature>
<feature type="compositionally biased region" description="Polar residues" evidence="5">
    <location>
        <begin position="200"/>
        <end position="210"/>
    </location>
</feature>
<dbReference type="GO" id="GO:0006355">
    <property type="term" value="P:regulation of DNA-templated transcription"/>
    <property type="evidence" value="ECO:0007669"/>
    <property type="project" value="InterPro"/>
</dbReference>
<dbReference type="InterPro" id="IPR009057">
    <property type="entry name" value="Homeodomain-like_sf"/>
</dbReference>
<dbReference type="InterPro" id="IPR008422">
    <property type="entry name" value="KN_HD"/>
</dbReference>
<accession>A0A9P4P9H4</accession>
<dbReference type="AlphaFoldDB" id="A0A9P4P9H4"/>
<dbReference type="InterPro" id="IPR001356">
    <property type="entry name" value="HD"/>
</dbReference>
<keyword evidence="2 4" id="KW-0371">Homeobox</keyword>
<dbReference type="Pfam" id="PF05920">
    <property type="entry name" value="Homeobox_KN"/>
    <property type="match status" value="1"/>
</dbReference>
<evidence type="ECO:0000259" key="6">
    <source>
        <dbReference type="PROSITE" id="PS50071"/>
    </source>
</evidence>
<feature type="region of interest" description="Disordered" evidence="5">
    <location>
        <begin position="68"/>
        <end position="112"/>
    </location>
</feature>
<dbReference type="EMBL" id="MU001508">
    <property type="protein sequence ID" value="KAF2439722.1"/>
    <property type="molecule type" value="Genomic_DNA"/>
</dbReference>
<organism evidence="7 8">
    <name type="scientific">Karstenula rhodostoma CBS 690.94</name>
    <dbReference type="NCBI Taxonomy" id="1392251"/>
    <lineage>
        <taxon>Eukaryota</taxon>
        <taxon>Fungi</taxon>
        <taxon>Dikarya</taxon>
        <taxon>Ascomycota</taxon>
        <taxon>Pezizomycotina</taxon>
        <taxon>Dothideomycetes</taxon>
        <taxon>Pleosporomycetidae</taxon>
        <taxon>Pleosporales</taxon>
        <taxon>Massarineae</taxon>
        <taxon>Didymosphaeriaceae</taxon>
        <taxon>Karstenula</taxon>
    </lineage>
</organism>
<sequence>MEYLTLHDVPQRHMYSARRMATPDELRSSVRTLPALPVVCPSSSLPSFPSRTRLPCLLLHLHQPPVMATSSTAPASPGTPSLSAPSPTEGSSGSSSSSTWEGEAPYFSGSRKLDSGKDPAAVLEPLPGVPPGFALPHLFSLSILTPTVEAAAENKSGSVFERSIDSIRLPPIIEDRRYRRLDSLPPVHVLPLATDMAQETHSNDDLPQNHLTRHSPPVQPNERQPSNVGLPSFSQLLKNVHSEPSPPRTPNRSNGSADSSPVGHSTQWEDVAWGGDSKRRRLDSSDGQYRPAYPVKSLEYEPRRPSTIDPALGEPCGQTYHRPGLPFVPQSVPMATHVRHQSSPIPHANTQYQHHAEPAHHSVSGPSGYPAHAGQYGQRPSYYPEPHPGAHAHAYERAQSQNPYYVTPPVYMTNGAYNPHAPPQSYSSYTFQSALGVDQNSFNRKRRGNLPKEATAILKKWFADHRESPYPTEDEKLDLCQKCALTLNQVRRNHQTCRTPLSPHILPLIDSNGWRPWFYDKTRMADIPQVSNWFINARRRAPGREQRDARESAENFS</sequence>
<dbReference type="PROSITE" id="PS50071">
    <property type="entry name" value="HOMEOBOX_2"/>
    <property type="match status" value="1"/>
</dbReference>
<evidence type="ECO:0000313" key="7">
    <source>
        <dbReference type="EMBL" id="KAF2439722.1"/>
    </source>
</evidence>
<feature type="compositionally biased region" description="Polar residues" evidence="5">
    <location>
        <begin position="221"/>
        <end position="237"/>
    </location>
</feature>
<comment type="subcellular location">
    <subcellularLocation>
        <location evidence="4">Nucleus</location>
    </subcellularLocation>
</comment>
<evidence type="ECO:0000256" key="4">
    <source>
        <dbReference type="PROSITE-ProRule" id="PRU00108"/>
    </source>
</evidence>
<dbReference type="PANTHER" id="PTHR11850">
    <property type="entry name" value="HOMEOBOX PROTEIN TRANSCRIPTION FACTORS"/>
    <property type="match status" value="1"/>
</dbReference>
<keyword evidence="3 4" id="KW-0539">Nucleus</keyword>
<feature type="compositionally biased region" description="Low complexity" evidence="5">
    <location>
        <begin position="68"/>
        <end position="105"/>
    </location>
</feature>
<dbReference type="GO" id="GO:0005634">
    <property type="term" value="C:nucleus"/>
    <property type="evidence" value="ECO:0007669"/>
    <property type="project" value="UniProtKB-SubCell"/>
</dbReference>
<dbReference type="SUPFAM" id="SSF46689">
    <property type="entry name" value="Homeodomain-like"/>
    <property type="match status" value="1"/>
</dbReference>
<protein>
    <recommendedName>
        <fullName evidence="6">Homeobox domain-containing protein</fullName>
    </recommendedName>
</protein>
<feature type="domain" description="Homeobox" evidence="6">
    <location>
        <begin position="441"/>
        <end position="544"/>
    </location>
</feature>
<feature type="compositionally biased region" description="Polar residues" evidence="5">
    <location>
        <begin position="250"/>
        <end position="268"/>
    </location>
</feature>
<evidence type="ECO:0000256" key="3">
    <source>
        <dbReference type="ARBA" id="ARBA00023242"/>
    </source>
</evidence>
<gene>
    <name evidence="7" type="ORF">P171DRAFT_109834</name>
</gene>
<dbReference type="Proteomes" id="UP000799764">
    <property type="component" value="Unassembled WGS sequence"/>
</dbReference>
<evidence type="ECO:0000256" key="2">
    <source>
        <dbReference type="ARBA" id="ARBA00023155"/>
    </source>
</evidence>
<keyword evidence="8" id="KW-1185">Reference proteome</keyword>
<evidence type="ECO:0000256" key="5">
    <source>
        <dbReference type="SAM" id="MobiDB-lite"/>
    </source>
</evidence>
<dbReference type="InterPro" id="IPR050224">
    <property type="entry name" value="TALE_homeobox"/>
</dbReference>